<keyword evidence="1 4" id="KW-0378">Hydrolase</keyword>
<dbReference type="GO" id="GO:0008745">
    <property type="term" value="F:N-acetylmuramoyl-L-alanine amidase activity"/>
    <property type="evidence" value="ECO:0007669"/>
    <property type="project" value="UniProtKB-EC"/>
</dbReference>
<dbReference type="GO" id="GO:0030288">
    <property type="term" value="C:outer membrane-bounded periplasmic space"/>
    <property type="evidence" value="ECO:0007669"/>
    <property type="project" value="TreeGrafter"/>
</dbReference>
<comment type="caution">
    <text evidence="4">The sequence shown here is derived from an EMBL/GenBank/DDBJ whole genome shotgun (WGS) entry which is preliminary data.</text>
</comment>
<dbReference type="Pfam" id="PF01520">
    <property type="entry name" value="Amidase_3"/>
    <property type="match status" value="1"/>
</dbReference>
<evidence type="ECO:0000313" key="5">
    <source>
        <dbReference type="Proteomes" id="UP001077662"/>
    </source>
</evidence>
<dbReference type="SUPFAM" id="SSF53187">
    <property type="entry name" value="Zn-dependent exopeptidases"/>
    <property type="match status" value="1"/>
</dbReference>
<proteinExistence type="predicted"/>
<evidence type="ECO:0000256" key="2">
    <source>
        <dbReference type="SAM" id="MobiDB-lite"/>
    </source>
</evidence>
<evidence type="ECO:0000256" key="1">
    <source>
        <dbReference type="ARBA" id="ARBA00022801"/>
    </source>
</evidence>
<dbReference type="EC" id="3.5.1.28" evidence="4"/>
<name>A0AAP3DGI5_BRELA</name>
<organism evidence="4 5">
    <name type="scientific">Brevibacillus laterosporus</name>
    <name type="common">Bacillus laterosporus</name>
    <dbReference type="NCBI Taxonomy" id="1465"/>
    <lineage>
        <taxon>Bacteria</taxon>
        <taxon>Bacillati</taxon>
        <taxon>Bacillota</taxon>
        <taxon>Bacilli</taxon>
        <taxon>Bacillales</taxon>
        <taxon>Paenibacillaceae</taxon>
        <taxon>Brevibacillus</taxon>
    </lineage>
</organism>
<dbReference type="GO" id="GO:0009253">
    <property type="term" value="P:peptidoglycan catabolic process"/>
    <property type="evidence" value="ECO:0007669"/>
    <property type="project" value="InterPro"/>
</dbReference>
<dbReference type="RefSeq" id="WP_258433667.1">
    <property type="nucleotide sequence ID" value="NZ_JANSGW010000014.1"/>
</dbReference>
<gene>
    <name evidence="4" type="ORF">O0554_12150</name>
</gene>
<evidence type="ECO:0000313" key="4">
    <source>
        <dbReference type="EMBL" id="MCZ0807666.1"/>
    </source>
</evidence>
<dbReference type="PANTHER" id="PTHR30404">
    <property type="entry name" value="N-ACETYLMURAMOYL-L-ALANINE AMIDASE"/>
    <property type="match status" value="1"/>
</dbReference>
<dbReference type="Gene3D" id="3.40.630.40">
    <property type="entry name" value="Zn-dependent exopeptidases"/>
    <property type="match status" value="1"/>
</dbReference>
<feature type="domain" description="MurNAc-LAA" evidence="3">
    <location>
        <begin position="11"/>
        <end position="45"/>
    </location>
</feature>
<protein>
    <submittedName>
        <fullName evidence="4">N-acetylmuramoyl-L-alanine amidase</fullName>
        <ecNumber evidence="4">3.5.1.28</ecNumber>
    </submittedName>
</protein>
<reference evidence="4" key="1">
    <citation type="submission" date="2022-09" db="EMBL/GenBank/DDBJ databases">
        <title>Genome analysis and characterization of larvicidal activity of Brevibacillus strains.</title>
        <authorList>
            <person name="Patrusheva E.V."/>
            <person name="Izotova A.O."/>
            <person name="Toshchakov S.V."/>
            <person name="Sineoky S.P."/>
        </authorList>
    </citation>
    <scope>NUCLEOTIDE SEQUENCE</scope>
    <source>
        <strain evidence="4">VKPM_B-13247</strain>
    </source>
</reference>
<dbReference type="InterPro" id="IPR050695">
    <property type="entry name" value="N-acetylmuramoyl_amidase_3"/>
</dbReference>
<dbReference type="AlphaFoldDB" id="A0AAP3DGI5"/>
<accession>A0AAP3DGI5</accession>
<dbReference type="Proteomes" id="UP001077662">
    <property type="component" value="Unassembled WGS sequence"/>
</dbReference>
<dbReference type="PANTHER" id="PTHR30404:SF0">
    <property type="entry name" value="N-ACETYLMURAMOYL-L-ALANINE AMIDASE AMIC"/>
    <property type="match status" value="1"/>
</dbReference>
<sequence>MKNEPDADPVIAIDPGHGGKDPGSIGSDGTDEADLNLKIAKKTYSIFFHVLTKEESHRRNVQWLA</sequence>
<feature type="region of interest" description="Disordered" evidence="2">
    <location>
        <begin position="1"/>
        <end position="31"/>
    </location>
</feature>
<dbReference type="InterPro" id="IPR002508">
    <property type="entry name" value="MurNAc-LAA_cat"/>
</dbReference>
<evidence type="ECO:0000259" key="3">
    <source>
        <dbReference type="Pfam" id="PF01520"/>
    </source>
</evidence>
<dbReference type="EMBL" id="JAPTNE010000014">
    <property type="protein sequence ID" value="MCZ0807666.1"/>
    <property type="molecule type" value="Genomic_DNA"/>
</dbReference>